<dbReference type="PANTHER" id="PTHR39441:SF1">
    <property type="entry name" value="DUF2252 DOMAIN-CONTAINING PROTEIN"/>
    <property type="match status" value="1"/>
</dbReference>
<reference evidence="2 3" key="1">
    <citation type="submission" date="2017-08" db="EMBL/GenBank/DDBJ databases">
        <title>Identification and genetic characteristics of simultaneous BTEX- and naphthalene-degrading Paraburkholderia sp. BN5 isolated from petroleum-contaminated soil.</title>
        <authorList>
            <person name="Lee Y."/>
            <person name="Jeon C.O."/>
        </authorList>
    </citation>
    <scope>NUCLEOTIDE SEQUENCE [LARGE SCALE GENOMIC DNA]</scope>
    <source>
        <strain evidence="2 3">BN5</strain>
    </source>
</reference>
<dbReference type="Proteomes" id="UP000215158">
    <property type="component" value="Chromosome 2"/>
</dbReference>
<evidence type="ECO:0008006" key="4">
    <source>
        <dbReference type="Google" id="ProtNLM"/>
    </source>
</evidence>
<evidence type="ECO:0000256" key="1">
    <source>
        <dbReference type="SAM" id="MobiDB-lite"/>
    </source>
</evidence>
<dbReference type="InterPro" id="IPR018721">
    <property type="entry name" value="DUF2252"/>
</dbReference>
<dbReference type="OrthoDB" id="1491115at2"/>
<dbReference type="AlphaFoldDB" id="A0A248VV53"/>
<organism evidence="2 3">
    <name type="scientific">Paraburkholderia aromaticivorans</name>
    <dbReference type="NCBI Taxonomy" id="2026199"/>
    <lineage>
        <taxon>Bacteria</taxon>
        <taxon>Pseudomonadati</taxon>
        <taxon>Pseudomonadota</taxon>
        <taxon>Betaproteobacteria</taxon>
        <taxon>Burkholderiales</taxon>
        <taxon>Burkholderiaceae</taxon>
        <taxon>Paraburkholderia</taxon>
    </lineage>
</organism>
<accession>A0A248VV53</accession>
<gene>
    <name evidence="2" type="ORF">CJU94_32505</name>
</gene>
<feature type="region of interest" description="Disordered" evidence="1">
    <location>
        <begin position="1"/>
        <end position="27"/>
    </location>
</feature>
<name>A0A248VV53_9BURK</name>
<dbReference type="Pfam" id="PF10009">
    <property type="entry name" value="DUF2252"/>
    <property type="match status" value="1"/>
</dbReference>
<dbReference type="KEGG" id="parb:CJU94_32505"/>
<proteinExistence type="predicted"/>
<feature type="compositionally biased region" description="Basic and acidic residues" evidence="1">
    <location>
        <begin position="7"/>
        <end position="18"/>
    </location>
</feature>
<protein>
    <recommendedName>
        <fullName evidence="4">DUF2252 domain-containing protein</fullName>
    </recommendedName>
</protein>
<dbReference type="EMBL" id="CP022990">
    <property type="protein sequence ID" value="ASW02763.1"/>
    <property type="molecule type" value="Genomic_DNA"/>
</dbReference>
<evidence type="ECO:0000313" key="2">
    <source>
        <dbReference type="EMBL" id="ASW02763.1"/>
    </source>
</evidence>
<sequence>MKASTIAEREARGRAAREHSKRSSHKAVGDLHRNPIELLKQSSEGRVHNLVPLRYGRMAASPFTFFRGTAILQAHDLSKVSDTGLTMPICGDGHLMNFGGFATPERQLIFDLNDFDEVSVGPFEWDLKRLSASLVVAARHMRLSRGTAESLVMTAVNEYRDRMAQYAQCGALELWYDRITFELMAETALTPERRRTVRRGMEKAASRTHENLLEKMAEHDGERWTIRDTPPTLFHVLGANTLFTPEETEAFRGANWRKMVERMWGEYMKTLSHDRRELLDHFTAQDLVFKVVGVGSVGTRCLVMLMVDHRAKPLFLQIKEARPSVIAQFYKAPAVKHEGQRVVQGQRMLQAASDIFLGWATGPLGRHFYFRQLRDMKLSAEIELFDNDLLDGYARLCGWIMARAHAKASGQAIEVSAYIGRGDQFAEALTGYATTYADQVERDYDVFLKACRGGELEARTDEDMAADFRV</sequence>
<keyword evidence="3" id="KW-1185">Reference proteome</keyword>
<dbReference type="RefSeq" id="WP_095422622.1">
    <property type="nucleotide sequence ID" value="NZ_CP022990.1"/>
</dbReference>
<evidence type="ECO:0000313" key="3">
    <source>
        <dbReference type="Proteomes" id="UP000215158"/>
    </source>
</evidence>
<dbReference type="PANTHER" id="PTHR39441">
    <property type="entry name" value="DUF2252 DOMAIN-CONTAINING PROTEIN"/>
    <property type="match status" value="1"/>
</dbReference>